<comment type="caution">
    <text evidence="8">The sequence shown here is derived from an EMBL/GenBank/DDBJ whole genome shotgun (WGS) entry which is preliminary data.</text>
</comment>
<evidence type="ECO:0000256" key="3">
    <source>
        <dbReference type="ARBA" id="ARBA00018111"/>
    </source>
</evidence>
<dbReference type="Proteomes" id="UP000033740">
    <property type="component" value="Unassembled WGS sequence"/>
</dbReference>
<feature type="region of interest" description="Disordered" evidence="6">
    <location>
        <begin position="1"/>
        <end position="111"/>
    </location>
</feature>
<dbReference type="InterPro" id="IPR053924">
    <property type="entry name" value="RecX_HTH_2nd"/>
</dbReference>
<comment type="similarity">
    <text evidence="2 5">Belongs to the RecX family.</text>
</comment>
<feature type="compositionally biased region" description="Low complexity" evidence="6">
    <location>
        <begin position="67"/>
        <end position="91"/>
    </location>
</feature>
<feature type="compositionally biased region" description="Low complexity" evidence="6">
    <location>
        <begin position="36"/>
        <end position="46"/>
    </location>
</feature>
<evidence type="ECO:0000256" key="1">
    <source>
        <dbReference type="ARBA" id="ARBA00004496"/>
    </source>
</evidence>
<keyword evidence="4 5" id="KW-0963">Cytoplasm</keyword>
<dbReference type="RefSeq" id="WP_045273771.1">
    <property type="nucleotide sequence ID" value="NZ_JYIX01000040.1"/>
</dbReference>
<dbReference type="PATRIC" id="fig|582680.6.peg.3822"/>
<dbReference type="STRING" id="582680.RS86_03736"/>
<comment type="subcellular location">
    <subcellularLocation>
        <location evidence="1 5">Cytoplasm</location>
    </subcellularLocation>
</comment>
<dbReference type="EMBL" id="JYIX01000040">
    <property type="protein sequence ID" value="KJL30792.1"/>
    <property type="molecule type" value="Genomic_DNA"/>
</dbReference>
<evidence type="ECO:0000256" key="6">
    <source>
        <dbReference type="SAM" id="MobiDB-lite"/>
    </source>
</evidence>
<gene>
    <name evidence="5 8" type="primary">recX</name>
    <name evidence="8" type="ORF">RS86_03736</name>
</gene>
<dbReference type="PANTHER" id="PTHR33602:SF1">
    <property type="entry name" value="REGULATORY PROTEIN RECX FAMILY PROTEIN"/>
    <property type="match status" value="1"/>
</dbReference>
<dbReference type="Pfam" id="PF02631">
    <property type="entry name" value="RecX_HTH2"/>
    <property type="match status" value="1"/>
</dbReference>
<dbReference type="Gene3D" id="1.10.10.10">
    <property type="entry name" value="Winged helix-like DNA-binding domain superfamily/Winged helix DNA-binding domain"/>
    <property type="match status" value="1"/>
</dbReference>
<dbReference type="InterPro" id="IPR003783">
    <property type="entry name" value="Regulatory_RecX"/>
</dbReference>
<dbReference type="GO" id="GO:0006282">
    <property type="term" value="P:regulation of DNA repair"/>
    <property type="evidence" value="ECO:0007669"/>
    <property type="project" value="UniProtKB-UniRule"/>
</dbReference>
<accession>A0A0F0LC67</accession>
<evidence type="ECO:0000259" key="7">
    <source>
        <dbReference type="Pfam" id="PF02631"/>
    </source>
</evidence>
<organism evidence="8 9">
    <name type="scientific">Microbacterium azadirachtae</name>
    <dbReference type="NCBI Taxonomy" id="582680"/>
    <lineage>
        <taxon>Bacteria</taxon>
        <taxon>Bacillati</taxon>
        <taxon>Actinomycetota</taxon>
        <taxon>Actinomycetes</taxon>
        <taxon>Micrococcales</taxon>
        <taxon>Microbacteriaceae</taxon>
        <taxon>Microbacterium</taxon>
    </lineage>
</organism>
<protein>
    <recommendedName>
        <fullName evidence="3 5">Regulatory protein RecX</fullName>
    </recommendedName>
</protein>
<dbReference type="InterPro" id="IPR036388">
    <property type="entry name" value="WH-like_DNA-bd_sf"/>
</dbReference>
<evidence type="ECO:0000313" key="9">
    <source>
        <dbReference type="Proteomes" id="UP000033740"/>
    </source>
</evidence>
<proteinExistence type="inferred from homology"/>
<evidence type="ECO:0000313" key="8">
    <source>
        <dbReference type="EMBL" id="KJL30792.1"/>
    </source>
</evidence>
<reference evidence="8 9" key="1">
    <citation type="submission" date="2015-02" db="EMBL/GenBank/DDBJ databases">
        <title>Draft genome sequences of ten Microbacterium spp. with emphasis on heavy metal contaminated environments.</title>
        <authorList>
            <person name="Corretto E."/>
        </authorList>
    </citation>
    <scope>NUCLEOTIDE SEQUENCE [LARGE SCALE GENOMIC DNA]</scope>
    <source>
        <strain evidence="8 9">ARN176</strain>
    </source>
</reference>
<keyword evidence="9" id="KW-1185">Reference proteome</keyword>
<dbReference type="AlphaFoldDB" id="A0A0F0LC67"/>
<evidence type="ECO:0000256" key="5">
    <source>
        <dbReference type="HAMAP-Rule" id="MF_01114"/>
    </source>
</evidence>
<comment type="function">
    <text evidence="5">Modulates RecA activity.</text>
</comment>
<dbReference type="HAMAP" id="MF_01114">
    <property type="entry name" value="RecX"/>
    <property type="match status" value="1"/>
</dbReference>
<evidence type="ECO:0000256" key="2">
    <source>
        <dbReference type="ARBA" id="ARBA00009695"/>
    </source>
</evidence>
<dbReference type="GO" id="GO:0005737">
    <property type="term" value="C:cytoplasm"/>
    <property type="evidence" value="ECO:0007669"/>
    <property type="project" value="UniProtKB-SubCell"/>
</dbReference>
<sequence length="275" mass="29192">MSDERGGASSEDDRLAPVIPLFGGRGAPADGGRTRPSNPASAASSAGDEWRSTWAAESEAERRGPSSRHPAAAALAPEGNASAPAAPAPARRGLRAVGRHGGDDAAVPDDPIADASELLVRKLRSKQLSSAEARDVLRENGLSSEDRDLVVEQFEQRGYLDDVSLAELLVTSGSERKGQGRVAIARTLSQRGIPRQIADEALSVLDDDDAERALDYARSKVAGLRRYDEDTAIRRLVGQLSRRGYGGGVALTAARTAWRETQRGSGVGRVRFEES</sequence>
<feature type="domain" description="RecX second three-helical" evidence="7">
    <location>
        <begin position="161"/>
        <end position="202"/>
    </location>
</feature>
<dbReference type="PANTHER" id="PTHR33602">
    <property type="entry name" value="REGULATORY PROTEIN RECX FAMILY PROTEIN"/>
    <property type="match status" value="1"/>
</dbReference>
<feature type="compositionally biased region" description="Basic and acidic residues" evidence="6">
    <location>
        <begin position="1"/>
        <end position="15"/>
    </location>
</feature>
<evidence type="ECO:0000256" key="4">
    <source>
        <dbReference type="ARBA" id="ARBA00022490"/>
    </source>
</evidence>
<name>A0A0F0LC67_9MICO</name>